<evidence type="ECO:0000256" key="6">
    <source>
        <dbReference type="ARBA" id="ARBA00022989"/>
    </source>
</evidence>
<feature type="transmembrane region" description="Helical" evidence="8">
    <location>
        <begin position="173"/>
        <end position="194"/>
    </location>
</feature>
<evidence type="ECO:0000313" key="11">
    <source>
        <dbReference type="Proteomes" id="UP001165962"/>
    </source>
</evidence>
<comment type="subcellular location">
    <subcellularLocation>
        <location evidence="1">Cell membrane</location>
        <topology evidence="1">Multi-pass membrane protein</topology>
    </subcellularLocation>
</comment>
<dbReference type="PANTHER" id="PTHR42718">
    <property type="entry name" value="MAJOR FACILITATOR SUPERFAMILY MULTIDRUG TRANSPORTER MFSC"/>
    <property type="match status" value="1"/>
</dbReference>
<comment type="caution">
    <text evidence="10">The sequence shown here is derived from an EMBL/GenBank/DDBJ whole genome shotgun (WGS) entry which is preliminary data.</text>
</comment>
<feature type="transmembrane region" description="Helical" evidence="8">
    <location>
        <begin position="405"/>
        <end position="425"/>
    </location>
</feature>
<dbReference type="EMBL" id="JAAOIW010000004">
    <property type="protein sequence ID" value="NHN30860.1"/>
    <property type="molecule type" value="Genomic_DNA"/>
</dbReference>
<dbReference type="InterPro" id="IPR036259">
    <property type="entry name" value="MFS_trans_sf"/>
</dbReference>
<feature type="domain" description="Major facilitator superfamily (MFS) profile" evidence="9">
    <location>
        <begin position="19"/>
        <end position="479"/>
    </location>
</feature>
<dbReference type="PROSITE" id="PS50850">
    <property type="entry name" value="MFS"/>
    <property type="match status" value="1"/>
</dbReference>
<keyword evidence="5 8" id="KW-0812">Transmembrane</keyword>
<dbReference type="InterPro" id="IPR011701">
    <property type="entry name" value="MFS"/>
</dbReference>
<sequence length="488" mass="53470">MNKSSLNKDSLQEVKFWPIMIAIFFGSFITVLSSSTVTIAIPQLQEHFATDLHLVQWTMTGFMLAMGTISPVAGYLGEKFSYKRLYFTALIGFTLASLLCALSWNIQSLIAFRIVQGIFSGLIMPATMTIIYQVIPRDKQAMAISLWGLSAMLAPAIGPTLAGVLMAMGGWQWLFIMNIPIGVIATAMVMWLIPFYRLNVPKSFDLPGLVTVFISSISLLVAFSQSGSWGWTDWKTVTLFIVGGIVLILFIWRELTVKEPLLNIRVLTNGRYTLTLIITTIITISLYSGTFLTPIFLQNIQHVSPLDTGLILLPASLAMALTMPIVGKFYSVVGPRLLMTIGIVLVIVGTFALTKLTIDISYMYILIWMMVRNVGIAFTMMPASNAGMEQISPMLSGHASSLSNWIRNVFGSFSIAIFTSLLGTFGSREAAAILQSGVQDAAQIQLLSFTASVNDVYLVATVIAILAVPLTLMVRKNKARAPQLDTSK</sequence>
<keyword evidence="4" id="KW-1003">Cell membrane</keyword>
<accession>A0ABX0J3E8</accession>
<evidence type="ECO:0000256" key="2">
    <source>
        <dbReference type="ARBA" id="ARBA00008537"/>
    </source>
</evidence>
<evidence type="ECO:0000256" key="8">
    <source>
        <dbReference type="SAM" id="Phobius"/>
    </source>
</evidence>
<dbReference type="Gene3D" id="1.20.1250.20">
    <property type="entry name" value="MFS general substrate transporter like domains"/>
    <property type="match status" value="1"/>
</dbReference>
<dbReference type="RefSeq" id="WP_166150279.1">
    <property type="nucleotide sequence ID" value="NZ_JAAOIW010000004.1"/>
</dbReference>
<evidence type="ECO:0000256" key="4">
    <source>
        <dbReference type="ARBA" id="ARBA00022475"/>
    </source>
</evidence>
<evidence type="ECO:0000256" key="3">
    <source>
        <dbReference type="ARBA" id="ARBA00022448"/>
    </source>
</evidence>
<feature type="transmembrane region" description="Helical" evidence="8">
    <location>
        <begin position="144"/>
        <end position="167"/>
    </location>
</feature>
<feature type="transmembrane region" description="Helical" evidence="8">
    <location>
        <begin position="456"/>
        <end position="474"/>
    </location>
</feature>
<feature type="transmembrane region" description="Helical" evidence="8">
    <location>
        <begin position="236"/>
        <end position="252"/>
    </location>
</feature>
<dbReference type="PANTHER" id="PTHR42718:SF9">
    <property type="entry name" value="MAJOR FACILITATOR SUPERFAMILY MULTIDRUG TRANSPORTER MFSC"/>
    <property type="match status" value="1"/>
</dbReference>
<evidence type="ECO:0000256" key="7">
    <source>
        <dbReference type="ARBA" id="ARBA00023136"/>
    </source>
</evidence>
<dbReference type="Pfam" id="PF07690">
    <property type="entry name" value="MFS_1"/>
    <property type="match status" value="1"/>
</dbReference>
<feature type="transmembrane region" description="Helical" evidence="8">
    <location>
        <begin position="54"/>
        <end position="73"/>
    </location>
</feature>
<keyword evidence="11" id="KW-1185">Reference proteome</keyword>
<gene>
    <name evidence="10" type="ORF">G9U52_13560</name>
</gene>
<dbReference type="InterPro" id="IPR020846">
    <property type="entry name" value="MFS_dom"/>
</dbReference>
<feature type="transmembrane region" description="Helical" evidence="8">
    <location>
        <begin position="273"/>
        <end position="297"/>
    </location>
</feature>
<feature type="transmembrane region" description="Helical" evidence="8">
    <location>
        <begin position="21"/>
        <end position="42"/>
    </location>
</feature>
<dbReference type="SUPFAM" id="SSF103473">
    <property type="entry name" value="MFS general substrate transporter"/>
    <property type="match status" value="1"/>
</dbReference>
<keyword evidence="3" id="KW-0813">Transport</keyword>
<feature type="transmembrane region" description="Helical" evidence="8">
    <location>
        <begin position="110"/>
        <end position="132"/>
    </location>
</feature>
<organism evidence="10 11">
    <name type="scientific">Paenibacillus agricola</name>
    <dbReference type="NCBI Taxonomy" id="2716264"/>
    <lineage>
        <taxon>Bacteria</taxon>
        <taxon>Bacillati</taxon>
        <taxon>Bacillota</taxon>
        <taxon>Bacilli</taxon>
        <taxon>Bacillales</taxon>
        <taxon>Paenibacillaceae</taxon>
        <taxon>Paenibacillus</taxon>
    </lineage>
</organism>
<reference evidence="10" key="1">
    <citation type="submission" date="2020-03" db="EMBL/GenBank/DDBJ databases">
        <title>Draft sequencing of Paenibacilllus sp. S3N08.</title>
        <authorList>
            <person name="Kim D.-U."/>
        </authorList>
    </citation>
    <scope>NUCLEOTIDE SEQUENCE</scope>
    <source>
        <strain evidence="10">S3N08</strain>
    </source>
</reference>
<dbReference type="Proteomes" id="UP001165962">
    <property type="component" value="Unassembled WGS sequence"/>
</dbReference>
<proteinExistence type="inferred from homology"/>
<evidence type="ECO:0000259" key="9">
    <source>
        <dbReference type="PROSITE" id="PS50850"/>
    </source>
</evidence>
<dbReference type="PRINTS" id="PR01036">
    <property type="entry name" value="TCRTETB"/>
</dbReference>
<dbReference type="InterPro" id="IPR004638">
    <property type="entry name" value="EmrB-like"/>
</dbReference>
<feature type="transmembrane region" description="Helical" evidence="8">
    <location>
        <begin position="206"/>
        <end position="224"/>
    </location>
</feature>
<keyword evidence="7 8" id="KW-0472">Membrane</keyword>
<keyword evidence="6 8" id="KW-1133">Transmembrane helix</keyword>
<comment type="similarity">
    <text evidence="2">Belongs to the major facilitator superfamily. EmrB family.</text>
</comment>
<dbReference type="Gene3D" id="1.20.1720.10">
    <property type="entry name" value="Multidrug resistance protein D"/>
    <property type="match status" value="1"/>
</dbReference>
<evidence type="ECO:0000313" key="10">
    <source>
        <dbReference type="EMBL" id="NHN30860.1"/>
    </source>
</evidence>
<evidence type="ECO:0000256" key="5">
    <source>
        <dbReference type="ARBA" id="ARBA00022692"/>
    </source>
</evidence>
<feature type="transmembrane region" description="Helical" evidence="8">
    <location>
        <begin position="337"/>
        <end position="356"/>
    </location>
</feature>
<evidence type="ECO:0000256" key="1">
    <source>
        <dbReference type="ARBA" id="ARBA00004651"/>
    </source>
</evidence>
<feature type="transmembrane region" description="Helical" evidence="8">
    <location>
        <begin position="309"/>
        <end position="330"/>
    </location>
</feature>
<feature type="transmembrane region" description="Helical" evidence="8">
    <location>
        <begin position="85"/>
        <end position="104"/>
    </location>
</feature>
<dbReference type="NCBIfam" id="TIGR00711">
    <property type="entry name" value="efflux_EmrB"/>
    <property type="match status" value="1"/>
</dbReference>
<name>A0ABX0J3E8_9BACL</name>
<protein>
    <submittedName>
        <fullName evidence="10">DHA2 family efflux MFS transporter permease subunit</fullName>
    </submittedName>
</protein>
<feature type="transmembrane region" description="Helical" evidence="8">
    <location>
        <begin position="362"/>
        <end position="384"/>
    </location>
</feature>